<feature type="chain" id="PRO_5044889198" evidence="1">
    <location>
        <begin position="28"/>
        <end position="84"/>
    </location>
</feature>
<sequence length="84" mass="9481">MANYGLRLIVTMLAFSLFLSLIDLTNSRAIPSPEDDTLHKEMEMNKAEHGSWEMEGKYHELNVGVDYLDPVHNHNGRGGIPNNN</sequence>
<name>A0ABD3D5L8_9LAMI</name>
<keyword evidence="3" id="KW-1185">Reference proteome</keyword>
<dbReference type="Proteomes" id="UP001632038">
    <property type="component" value="Unassembled WGS sequence"/>
</dbReference>
<organism evidence="2 3">
    <name type="scientific">Castilleja foliolosa</name>
    <dbReference type="NCBI Taxonomy" id="1961234"/>
    <lineage>
        <taxon>Eukaryota</taxon>
        <taxon>Viridiplantae</taxon>
        <taxon>Streptophyta</taxon>
        <taxon>Embryophyta</taxon>
        <taxon>Tracheophyta</taxon>
        <taxon>Spermatophyta</taxon>
        <taxon>Magnoliopsida</taxon>
        <taxon>eudicotyledons</taxon>
        <taxon>Gunneridae</taxon>
        <taxon>Pentapetalae</taxon>
        <taxon>asterids</taxon>
        <taxon>lamiids</taxon>
        <taxon>Lamiales</taxon>
        <taxon>Orobanchaceae</taxon>
        <taxon>Pedicularideae</taxon>
        <taxon>Castillejinae</taxon>
        <taxon>Castilleja</taxon>
    </lineage>
</organism>
<dbReference type="EMBL" id="JAVIJP010000027">
    <property type="protein sequence ID" value="KAL3636235.1"/>
    <property type="molecule type" value="Genomic_DNA"/>
</dbReference>
<evidence type="ECO:0000313" key="3">
    <source>
        <dbReference type="Proteomes" id="UP001632038"/>
    </source>
</evidence>
<reference evidence="3" key="1">
    <citation type="journal article" date="2024" name="IScience">
        <title>Strigolactones Initiate the Formation of Haustorium-like Structures in Castilleja.</title>
        <authorList>
            <person name="Buerger M."/>
            <person name="Peterson D."/>
            <person name="Chory J."/>
        </authorList>
    </citation>
    <scope>NUCLEOTIDE SEQUENCE [LARGE SCALE GENOMIC DNA]</scope>
</reference>
<accession>A0ABD3D5L8</accession>
<evidence type="ECO:0000256" key="1">
    <source>
        <dbReference type="SAM" id="SignalP"/>
    </source>
</evidence>
<gene>
    <name evidence="2" type="ORF">CASFOL_020782</name>
</gene>
<protein>
    <submittedName>
        <fullName evidence="2">Uncharacterized protein</fullName>
    </submittedName>
</protein>
<comment type="caution">
    <text evidence="2">The sequence shown here is derived from an EMBL/GenBank/DDBJ whole genome shotgun (WGS) entry which is preliminary data.</text>
</comment>
<evidence type="ECO:0000313" key="2">
    <source>
        <dbReference type="EMBL" id="KAL3636235.1"/>
    </source>
</evidence>
<feature type="signal peptide" evidence="1">
    <location>
        <begin position="1"/>
        <end position="27"/>
    </location>
</feature>
<dbReference type="AlphaFoldDB" id="A0ABD3D5L8"/>
<keyword evidence="1" id="KW-0732">Signal</keyword>
<proteinExistence type="predicted"/>